<dbReference type="InterPro" id="IPR017441">
    <property type="entry name" value="Protein_kinase_ATP_BS"/>
</dbReference>
<dbReference type="Gene3D" id="3.30.200.20">
    <property type="entry name" value="Phosphorylase Kinase, domain 1"/>
    <property type="match status" value="1"/>
</dbReference>
<evidence type="ECO:0000256" key="2">
    <source>
        <dbReference type="ARBA" id="ARBA00022741"/>
    </source>
</evidence>
<dbReference type="InterPro" id="IPR008271">
    <property type="entry name" value="Ser/Thr_kinase_AS"/>
</dbReference>
<dbReference type="InterPro" id="IPR011009">
    <property type="entry name" value="Kinase-like_dom_sf"/>
</dbReference>
<dbReference type="GO" id="GO:0004674">
    <property type="term" value="F:protein serine/threonine kinase activity"/>
    <property type="evidence" value="ECO:0007669"/>
    <property type="project" value="UniProtKB-EC"/>
</dbReference>
<evidence type="ECO:0000256" key="6">
    <source>
        <dbReference type="SAM" id="MobiDB-lite"/>
    </source>
</evidence>
<proteinExistence type="predicted"/>
<sequence>MSHAALERSSALTSLYARGAALDPRAPATRSLRALDGGEPLEETRRLRALDGGEPLEETRRLRALDGGEPLEETRRLRALDGGEPLPGTPYVVVRLLGQGGMGEVYEVAHIELGRRFAVKVLHRSLTGRRDLSARMRAEARSIARLRHRSLPEVFDLGTTADGRPYFAMELLDGRDLRTELARLGVVAIPTALDLALQALSALSLAHSAGIVHRDIKLENLFLCDDGTLKVLDFGVAKLLHAGASLTAPDALIGTPRTMSPEQCAAQPIDPRADIYAMGLVLYEIVAGRGPFDELRGQRDALRFAHCEREPPPPSRFAPQPIPPALERLILRAIAKAPEHRFQTAADMEAAVRRLRGAGQVQTAADMEAAVRRLRGAGQGDVAPASSARELTPTAIDAPAPIASARCARSVAARRPPTAPPRPGRAGAARPAGRALARSRLRARTPQPGGRPASRAGALGVCALALASAALGLTLAQRWPAWGDPPAPAPPPAHAAAQPRPAVR</sequence>
<dbReference type="PANTHER" id="PTHR43289">
    <property type="entry name" value="MITOGEN-ACTIVATED PROTEIN KINASE KINASE KINASE 20-RELATED"/>
    <property type="match status" value="1"/>
</dbReference>
<evidence type="ECO:0000313" key="9">
    <source>
        <dbReference type="Proteomes" id="UP000295781"/>
    </source>
</evidence>
<dbReference type="SUPFAM" id="SSF56112">
    <property type="entry name" value="Protein kinase-like (PK-like)"/>
    <property type="match status" value="1"/>
</dbReference>
<feature type="region of interest" description="Disordered" evidence="6">
    <location>
        <begin position="28"/>
        <end position="53"/>
    </location>
</feature>
<dbReference type="InterPro" id="IPR000719">
    <property type="entry name" value="Prot_kinase_dom"/>
</dbReference>
<reference evidence="8 9" key="1">
    <citation type="submission" date="2015-09" db="EMBL/GenBank/DDBJ databases">
        <title>Sorangium comparison.</title>
        <authorList>
            <person name="Zaburannyi N."/>
            <person name="Bunk B."/>
            <person name="Overmann J."/>
            <person name="Mueller R."/>
        </authorList>
    </citation>
    <scope>NUCLEOTIDE SEQUENCE [LARGE SCALE GENOMIC DNA]</scope>
    <source>
        <strain evidence="8 9">So ceGT47</strain>
    </source>
</reference>
<dbReference type="AlphaFoldDB" id="A0A4P2Q9B3"/>
<dbReference type="OrthoDB" id="5497253at2"/>
<feature type="compositionally biased region" description="Basic and acidic residues" evidence="6">
    <location>
        <begin position="42"/>
        <end position="53"/>
    </location>
</feature>
<name>A0A4P2Q9B3_SORCE</name>
<dbReference type="SMART" id="SM00220">
    <property type="entry name" value="S_TKc"/>
    <property type="match status" value="1"/>
</dbReference>
<evidence type="ECO:0000313" key="8">
    <source>
        <dbReference type="EMBL" id="AUX26204.1"/>
    </source>
</evidence>
<gene>
    <name evidence="8" type="ORF">SOCEGT47_067650</name>
</gene>
<dbReference type="PROSITE" id="PS50011">
    <property type="entry name" value="PROTEIN_KINASE_DOM"/>
    <property type="match status" value="1"/>
</dbReference>
<accession>A0A4P2Q9B3</accession>
<evidence type="ECO:0000256" key="5">
    <source>
        <dbReference type="PROSITE-ProRule" id="PRU10141"/>
    </source>
</evidence>
<evidence type="ECO:0000256" key="1">
    <source>
        <dbReference type="ARBA" id="ARBA00022679"/>
    </source>
</evidence>
<feature type="region of interest" description="Disordered" evidence="6">
    <location>
        <begin position="412"/>
        <end position="455"/>
    </location>
</feature>
<feature type="binding site" evidence="5">
    <location>
        <position position="120"/>
    </location>
    <ligand>
        <name>ATP</name>
        <dbReference type="ChEBI" id="CHEBI:30616"/>
    </ligand>
</feature>
<feature type="region of interest" description="Disordered" evidence="6">
    <location>
        <begin position="479"/>
        <end position="504"/>
    </location>
</feature>
<dbReference type="PROSITE" id="PS00108">
    <property type="entry name" value="PROTEIN_KINASE_ST"/>
    <property type="match status" value="1"/>
</dbReference>
<dbReference type="CDD" id="cd14014">
    <property type="entry name" value="STKc_PknB_like"/>
    <property type="match status" value="1"/>
</dbReference>
<dbReference type="Pfam" id="PF00069">
    <property type="entry name" value="Pkinase"/>
    <property type="match status" value="1"/>
</dbReference>
<evidence type="ECO:0000256" key="3">
    <source>
        <dbReference type="ARBA" id="ARBA00022777"/>
    </source>
</evidence>
<dbReference type="RefSeq" id="WP_129353650.1">
    <property type="nucleotide sequence ID" value="NZ_CP012670.1"/>
</dbReference>
<dbReference type="Gene3D" id="1.10.510.10">
    <property type="entry name" value="Transferase(Phosphotransferase) domain 1"/>
    <property type="match status" value="1"/>
</dbReference>
<feature type="compositionally biased region" description="Low complexity" evidence="6">
    <location>
        <begin position="424"/>
        <end position="436"/>
    </location>
</feature>
<dbReference type="Proteomes" id="UP000295781">
    <property type="component" value="Chromosome"/>
</dbReference>
<evidence type="ECO:0000259" key="7">
    <source>
        <dbReference type="PROSITE" id="PS50011"/>
    </source>
</evidence>
<dbReference type="GO" id="GO:0005524">
    <property type="term" value="F:ATP binding"/>
    <property type="evidence" value="ECO:0007669"/>
    <property type="project" value="UniProtKB-UniRule"/>
</dbReference>
<dbReference type="EC" id="2.7.11.1" evidence="8"/>
<evidence type="ECO:0000256" key="4">
    <source>
        <dbReference type="ARBA" id="ARBA00022840"/>
    </source>
</evidence>
<organism evidence="8 9">
    <name type="scientific">Sorangium cellulosum</name>
    <name type="common">Polyangium cellulosum</name>
    <dbReference type="NCBI Taxonomy" id="56"/>
    <lineage>
        <taxon>Bacteria</taxon>
        <taxon>Pseudomonadati</taxon>
        <taxon>Myxococcota</taxon>
        <taxon>Polyangia</taxon>
        <taxon>Polyangiales</taxon>
        <taxon>Polyangiaceae</taxon>
        <taxon>Sorangium</taxon>
    </lineage>
</organism>
<keyword evidence="1 8" id="KW-0808">Transferase</keyword>
<feature type="compositionally biased region" description="Pro residues" evidence="6">
    <location>
        <begin position="483"/>
        <end position="493"/>
    </location>
</feature>
<keyword evidence="2 5" id="KW-0547">Nucleotide-binding</keyword>
<keyword evidence="3 8" id="KW-0418">Kinase</keyword>
<feature type="compositionally biased region" description="Low complexity" evidence="6">
    <location>
        <begin position="494"/>
        <end position="504"/>
    </location>
</feature>
<feature type="domain" description="Protein kinase" evidence="7">
    <location>
        <begin position="91"/>
        <end position="355"/>
    </location>
</feature>
<dbReference type="PANTHER" id="PTHR43289:SF34">
    <property type="entry name" value="SERINE_THREONINE-PROTEIN KINASE YBDM-RELATED"/>
    <property type="match status" value="1"/>
</dbReference>
<dbReference type="PROSITE" id="PS00107">
    <property type="entry name" value="PROTEIN_KINASE_ATP"/>
    <property type="match status" value="1"/>
</dbReference>
<protein>
    <submittedName>
        <fullName evidence="8">Protein kinase</fullName>
        <ecNumber evidence="8">2.7.11.1</ecNumber>
    </submittedName>
</protein>
<dbReference type="EMBL" id="CP012670">
    <property type="protein sequence ID" value="AUX26204.1"/>
    <property type="molecule type" value="Genomic_DNA"/>
</dbReference>
<keyword evidence="4 5" id="KW-0067">ATP-binding</keyword>